<evidence type="ECO:0000256" key="1">
    <source>
        <dbReference type="SAM" id="SignalP"/>
    </source>
</evidence>
<dbReference type="AlphaFoldDB" id="A0A9P9WN02"/>
<accession>A0A9P9WN02</accession>
<comment type="caution">
    <text evidence="2">The sequence shown here is derived from an EMBL/GenBank/DDBJ whole genome shotgun (WGS) entry which is preliminary data.</text>
</comment>
<dbReference type="Proteomes" id="UP000829685">
    <property type="component" value="Unassembled WGS sequence"/>
</dbReference>
<feature type="signal peptide" evidence="1">
    <location>
        <begin position="1"/>
        <end position="21"/>
    </location>
</feature>
<name>A0A9P9WN02_9PEZI</name>
<dbReference type="EMBL" id="JAFIMR010000012">
    <property type="protein sequence ID" value="KAI1871701.1"/>
    <property type="molecule type" value="Genomic_DNA"/>
</dbReference>
<gene>
    <name evidence="2" type="ORF">JX265_005687</name>
</gene>
<organism evidence="2 3">
    <name type="scientific">Neoarthrinium moseri</name>
    <dbReference type="NCBI Taxonomy" id="1658444"/>
    <lineage>
        <taxon>Eukaryota</taxon>
        <taxon>Fungi</taxon>
        <taxon>Dikarya</taxon>
        <taxon>Ascomycota</taxon>
        <taxon>Pezizomycotina</taxon>
        <taxon>Sordariomycetes</taxon>
        <taxon>Xylariomycetidae</taxon>
        <taxon>Amphisphaeriales</taxon>
        <taxon>Apiosporaceae</taxon>
        <taxon>Neoarthrinium</taxon>
    </lineage>
</organism>
<keyword evidence="1" id="KW-0732">Signal</keyword>
<feature type="chain" id="PRO_5040357627" description="Apple domain-containing protein" evidence="1">
    <location>
        <begin position="22"/>
        <end position="231"/>
    </location>
</feature>
<evidence type="ECO:0000313" key="2">
    <source>
        <dbReference type="EMBL" id="KAI1871701.1"/>
    </source>
</evidence>
<dbReference type="OrthoDB" id="5176367at2759"/>
<dbReference type="Gene3D" id="3.50.4.10">
    <property type="entry name" value="Hepatocyte Growth Factor"/>
    <property type="match status" value="1"/>
</dbReference>
<evidence type="ECO:0000313" key="3">
    <source>
        <dbReference type="Proteomes" id="UP000829685"/>
    </source>
</evidence>
<reference evidence="2" key="1">
    <citation type="submission" date="2021-03" db="EMBL/GenBank/DDBJ databases">
        <title>Revisited historic fungal species revealed as producer of novel bioactive compounds through whole genome sequencing and comparative genomics.</title>
        <authorList>
            <person name="Vignolle G.A."/>
            <person name="Hochenegger N."/>
            <person name="Mach R.L."/>
            <person name="Mach-Aigner A.R."/>
            <person name="Javad Rahimi M."/>
            <person name="Salim K.A."/>
            <person name="Chan C.M."/>
            <person name="Lim L.B.L."/>
            <person name="Cai F."/>
            <person name="Druzhinina I.S."/>
            <person name="U'Ren J.M."/>
            <person name="Derntl C."/>
        </authorList>
    </citation>
    <scope>NUCLEOTIDE SEQUENCE</scope>
    <source>
        <strain evidence="2">TUCIM 5799</strain>
    </source>
</reference>
<evidence type="ECO:0008006" key="4">
    <source>
        <dbReference type="Google" id="ProtNLM"/>
    </source>
</evidence>
<proteinExistence type="predicted"/>
<sequence>MKSHTILSLLLASASTHVAVAQNVSPEEFCKQAGPNYVPAYEPDGSFDGNCKIQDGKICLGTEYKAPKGGSLCCEGGSVMAIDSATKDADCCPPGKIYSKRACINPPPPPVPQITCPGSNGQWVTKNGVRFQVWCQRNIIEYTDPLDWSGKFSAVMNMNKRGSATFQDCLDACAADKKCQGTNWWYGKGMCGLNNKQQGGSWFSRGGDYKNPPDVAWMDRRVIAAVAVPKR</sequence>
<keyword evidence="3" id="KW-1185">Reference proteome</keyword>
<protein>
    <recommendedName>
        <fullName evidence="4">Apple domain-containing protein</fullName>
    </recommendedName>
</protein>